<proteinExistence type="predicted"/>
<dbReference type="AlphaFoldDB" id="A0AAF3EWP3"/>
<feature type="compositionally biased region" description="Basic and acidic residues" evidence="1">
    <location>
        <begin position="365"/>
        <end position="376"/>
    </location>
</feature>
<name>A0AAF3EWP3_9BILA</name>
<reference evidence="3" key="1">
    <citation type="submission" date="2024-02" db="UniProtKB">
        <authorList>
            <consortium name="WormBaseParasite"/>
        </authorList>
    </citation>
    <scope>IDENTIFICATION</scope>
</reference>
<evidence type="ECO:0000313" key="3">
    <source>
        <dbReference type="WBParaSite" id="MBELARI_LOCUS18612"/>
    </source>
</evidence>
<feature type="compositionally biased region" description="Basic residues" evidence="1">
    <location>
        <begin position="307"/>
        <end position="318"/>
    </location>
</feature>
<feature type="region of interest" description="Disordered" evidence="1">
    <location>
        <begin position="297"/>
        <end position="332"/>
    </location>
</feature>
<accession>A0AAF3EWP3</accession>
<feature type="compositionally biased region" description="Polar residues" evidence="1">
    <location>
        <begin position="383"/>
        <end position="392"/>
    </location>
</feature>
<dbReference type="WBParaSite" id="MBELARI_LOCUS18612">
    <property type="protein sequence ID" value="MBELARI_LOCUS18612"/>
    <property type="gene ID" value="MBELARI_LOCUS18612"/>
</dbReference>
<feature type="region of interest" description="Disordered" evidence="1">
    <location>
        <begin position="348"/>
        <end position="410"/>
    </location>
</feature>
<sequence length="410" mass="47114">MREKEAIQLKFSRLDPPVHIFETTPSTSESNGDAQILLKAVERFLALCKKGLHQDSMIRLNQLSYVRANSFRHFHMWRQIKAFYAVLKKILPKEIKDWMTNVHRKLSHATNFPLTSEAIEYLQTAVYEQLSRLETARRRGISATNGCLDYLDVGHWLSQSMVFIGIIADIVTSIRGVSIELLDIYAFLSSHSRSNKSLAKLHELKDHFVLLFEEVNVTKPSPLLKGLMHISREEVNKSTIKAEVKQIKVRQMDVVDVGVAISREEFQMTKEEDLAVKKSANDKTLLKKKKVKRKSSISLLSEENTPQKKKKKLKKKKRMTMDETSLSNELNTEGIDCSTHELSESMIEQTNLSKKIKRRKVANGLREKNEVDVPKVKKEKLKQMTSNSNSMTPLRRKKKKKSLNQVVTSV</sequence>
<organism evidence="2 3">
    <name type="scientific">Mesorhabditis belari</name>
    <dbReference type="NCBI Taxonomy" id="2138241"/>
    <lineage>
        <taxon>Eukaryota</taxon>
        <taxon>Metazoa</taxon>
        <taxon>Ecdysozoa</taxon>
        <taxon>Nematoda</taxon>
        <taxon>Chromadorea</taxon>
        <taxon>Rhabditida</taxon>
        <taxon>Rhabditina</taxon>
        <taxon>Rhabditomorpha</taxon>
        <taxon>Rhabditoidea</taxon>
        <taxon>Rhabditidae</taxon>
        <taxon>Mesorhabditinae</taxon>
        <taxon>Mesorhabditis</taxon>
    </lineage>
</organism>
<keyword evidence="2" id="KW-1185">Reference proteome</keyword>
<evidence type="ECO:0000256" key="1">
    <source>
        <dbReference type="SAM" id="MobiDB-lite"/>
    </source>
</evidence>
<evidence type="ECO:0000313" key="2">
    <source>
        <dbReference type="Proteomes" id="UP000887575"/>
    </source>
</evidence>
<dbReference type="Proteomes" id="UP000887575">
    <property type="component" value="Unassembled WGS sequence"/>
</dbReference>
<feature type="compositionally biased region" description="Polar residues" evidence="1">
    <location>
        <begin position="322"/>
        <end position="331"/>
    </location>
</feature>
<protein>
    <submittedName>
        <fullName evidence="3">Nucleolus and neural progenitor protein-like N-terminal domain-containing protein</fullName>
    </submittedName>
</protein>